<dbReference type="Proteomes" id="UP000022141">
    <property type="component" value="Unassembled WGS sequence"/>
</dbReference>
<sequence length="29" mass="3416">MLEFKLSVRITIEQIIKLIRALIVLSLMM</sequence>
<dbReference type="EMBL" id="JEMY01000054">
    <property type="protein sequence ID" value="EXI85520.1"/>
    <property type="molecule type" value="Genomic_DNA"/>
</dbReference>
<keyword evidence="2" id="KW-1185">Reference proteome</keyword>
<comment type="caution">
    <text evidence="1">The sequence shown here is derived from an EMBL/GenBank/DDBJ whole genome shotgun (WGS) entry which is preliminary data.</text>
</comment>
<organism evidence="1 2">
    <name type="scientific">Accumulibacter regalis</name>
    <dbReference type="NCBI Taxonomy" id="522306"/>
    <lineage>
        <taxon>Bacteria</taxon>
        <taxon>Pseudomonadati</taxon>
        <taxon>Pseudomonadota</taxon>
        <taxon>Betaproteobacteria</taxon>
        <taxon>Candidatus Accumulibacter</taxon>
    </lineage>
</organism>
<proteinExistence type="predicted"/>
<name>A0A011Q8Q8_ACCRE</name>
<evidence type="ECO:0000313" key="2">
    <source>
        <dbReference type="Proteomes" id="UP000022141"/>
    </source>
</evidence>
<gene>
    <name evidence="1" type="ORF">AW11_03441</name>
</gene>
<evidence type="ECO:0000313" key="1">
    <source>
        <dbReference type="EMBL" id="EXI85520.1"/>
    </source>
</evidence>
<accession>A0A011Q8Q8</accession>
<protein>
    <submittedName>
        <fullName evidence="1">Uncharacterized protein</fullName>
    </submittedName>
</protein>
<reference evidence="1" key="1">
    <citation type="submission" date="2014-02" db="EMBL/GenBank/DDBJ databases">
        <title>Expanding our view of genomic diversity in Candidatus Accumulibacter clades.</title>
        <authorList>
            <person name="Skennerton C.T."/>
            <person name="Barr J.J."/>
            <person name="Slater F.R."/>
            <person name="Bond P.L."/>
            <person name="Tyson G.W."/>
        </authorList>
    </citation>
    <scope>NUCLEOTIDE SEQUENCE [LARGE SCALE GENOMIC DNA]</scope>
</reference>
<dbReference type="AlphaFoldDB" id="A0A011Q8Q8"/>